<dbReference type="Proteomes" id="UP000738431">
    <property type="component" value="Chromosome"/>
</dbReference>
<evidence type="ECO:0000313" key="3">
    <source>
        <dbReference type="Proteomes" id="UP000738431"/>
    </source>
</evidence>
<keyword evidence="3" id="KW-1185">Reference proteome</keyword>
<protein>
    <submittedName>
        <fullName evidence="2">SMI1/KNR4 family protein</fullName>
    </submittedName>
</protein>
<proteinExistence type="predicted"/>
<reference evidence="2 3" key="1">
    <citation type="submission" date="2021-08" db="EMBL/GenBank/DDBJ databases">
        <authorList>
            <person name="Zhang D."/>
            <person name="Zhang A."/>
            <person name="Wang L."/>
        </authorList>
    </citation>
    <scope>NUCLEOTIDE SEQUENCE [LARGE SCALE GENOMIC DNA]</scope>
    <source>
        <strain evidence="2 3">WL0086</strain>
    </source>
</reference>
<dbReference type="Pfam" id="PF09346">
    <property type="entry name" value="SMI1_KNR4"/>
    <property type="match status" value="1"/>
</dbReference>
<dbReference type="InterPro" id="IPR018958">
    <property type="entry name" value="Knr4/Smi1-like_dom"/>
</dbReference>
<sequence>MLMANNRTIGAQFRPGLSREFVERKLSATKGDPASVAELYTWHDGVNPIERQVDGVVEISYDGLGYIPNAEFHHLSFESACGHFATWNEASKHRWELREGNGRYFPFLWDGSSRYFLLDLRARGTREVIFFDSDNDESPYRFAYNNLAAFIEDVMRAFKDSSCIEVLS</sequence>
<feature type="domain" description="Knr4/Smi1-like" evidence="1">
    <location>
        <begin position="33"/>
        <end position="152"/>
    </location>
</feature>
<evidence type="ECO:0000313" key="2">
    <source>
        <dbReference type="EMBL" id="WRQ85971.1"/>
    </source>
</evidence>
<name>A0ABZ1C3A9_9BACT</name>
<dbReference type="RefSeq" id="WP_221031483.1">
    <property type="nucleotide sequence ID" value="NZ_CP139781.1"/>
</dbReference>
<reference evidence="2 3" key="2">
    <citation type="submission" date="2023-12" db="EMBL/GenBank/DDBJ databases">
        <title>Description of an unclassified Opitutus bacterium of Verrucomicrobiota.</title>
        <authorList>
            <person name="Zhang D.-F."/>
        </authorList>
    </citation>
    <scope>NUCLEOTIDE SEQUENCE [LARGE SCALE GENOMIC DNA]</scope>
    <source>
        <strain evidence="2 3">WL0086</strain>
    </source>
</reference>
<organism evidence="2 3">
    <name type="scientific">Actomonas aquatica</name>
    <dbReference type="NCBI Taxonomy" id="2866162"/>
    <lineage>
        <taxon>Bacteria</taxon>
        <taxon>Pseudomonadati</taxon>
        <taxon>Verrucomicrobiota</taxon>
        <taxon>Opitutia</taxon>
        <taxon>Opitutales</taxon>
        <taxon>Opitutaceae</taxon>
        <taxon>Actomonas</taxon>
    </lineage>
</organism>
<accession>A0ABZ1C3A9</accession>
<dbReference type="InterPro" id="IPR037883">
    <property type="entry name" value="Knr4/Smi1-like_sf"/>
</dbReference>
<evidence type="ECO:0000259" key="1">
    <source>
        <dbReference type="Pfam" id="PF09346"/>
    </source>
</evidence>
<dbReference type="SUPFAM" id="SSF160631">
    <property type="entry name" value="SMI1/KNR4-like"/>
    <property type="match status" value="1"/>
</dbReference>
<gene>
    <name evidence="2" type="ORF">K1X11_014250</name>
</gene>
<dbReference type="EMBL" id="CP139781">
    <property type="protein sequence ID" value="WRQ85971.1"/>
    <property type="molecule type" value="Genomic_DNA"/>
</dbReference>